<sequence>MKGGKFYSHIDDTGHLDVPIPPSTQGTMIFRETRVDNTFHCLSSLKMLATKKAKRVKFFRNGDKFYSGVVIPVTAERYRSFDSLISDLTRVLTPNVTLPSGVRMIHSLDGRRIQGLDDLEDGESYVVSGYGEIFKNIDYSSITLKRHSSGMRLSSHPSPDDKLSYSPSPRVRAKIITLIRNGTKPRKIVRLLLNKRNSPNLEHVFKLITEVIRLDTGSVKKAYKLSGQQITMLEQFFEEDDIFLVYGLEKVNPNDFELDPEELKSIRGFRQSILNERKHEGPIPKMPTRKKDKSYSAGTCSGIPHALTLDTSFRSTPDYSIGKVIGEGNFALVRECMHK</sequence>
<name>A0ACC2NM06_9HYME</name>
<keyword evidence="2" id="KW-1185">Reference proteome</keyword>
<dbReference type="Proteomes" id="UP001239111">
    <property type="component" value="Chromosome 3"/>
</dbReference>
<evidence type="ECO:0000313" key="2">
    <source>
        <dbReference type="Proteomes" id="UP001239111"/>
    </source>
</evidence>
<organism evidence="1 2">
    <name type="scientific">Eretmocerus hayati</name>
    <dbReference type="NCBI Taxonomy" id="131215"/>
    <lineage>
        <taxon>Eukaryota</taxon>
        <taxon>Metazoa</taxon>
        <taxon>Ecdysozoa</taxon>
        <taxon>Arthropoda</taxon>
        <taxon>Hexapoda</taxon>
        <taxon>Insecta</taxon>
        <taxon>Pterygota</taxon>
        <taxon>Neoptera</taxon>
        <taxon>Endopterygota</taxon>
        <taxon>Hymenoptera</taxon>
        <taxon>Apocrita</taxon>
        <taxon>Proctotrupomorpha</taxon>
        <taxon>Chalcidoidea</taxon>
        <taxon>Aphelinidae</taxon>
        <taxon>Aphelininae</taxon>
        <taxon>Eretmocerus</taxon>
    </lineage>
</organism>
<comment type="caution">
    <text evidence="1">The sequence shown here is derived from an EMBL/GenBank/DDBJ whole genome shotgun (WGS) entry which is preliminary data.</text>
</comment>
<proteinExistence type="predicted"/>
<evidence type="ECO:0000313" key="1">
    <source>
        <dbReference type="EMBL" id="KAJ8672134.1"/>
    </source>
</evidence>
<protein>
    <submittedName>
        <fullName evidence="1">Uncharacterized protein</fullName>
    </submittedName>
</protein>
<reference evidence="1" key="1">
    <citation type="submission" date="2023-04" db="EMBL/GenBank/DDBJ databases">
        <title>A chromosome-level genome assembly of the parasitoid wasp Eretmocerus hayati.</title>
        <authorList>
            <person name="Zhong Y."/>
            <person name="Liu S."/>
            <person name="Liu Y."/>
        </authorList>
    </citation>
    <scope>NUCLEOTIDE SEQUENCE</scope>
    <source>
        <strain evidence="1">ZJU_SS_LIU_2023</strain>
    </source>
</reference>
<dbReference type="EMBL" id="CM056743">
    <property type="protein sequence ID" value="KAJ8672134.1"/>
    <property type="molecule type" value="Genomic_DNA"/>
</dbReference>
<gene>
    <name evidence="1" type="ORF">QAD02_003393</name>
</gene>
<accession>A0ACC2NM06</accession>